<accession>A0A9P5XCB1</accession>
<comment type="cofactor">
    <cofactor evidence="1 16">
        <name>FAD</name>
        <dbReference type="ChEBI" id="CHEBI:57692"/>
    </cofactor>
</comment>
<evidence type="ECO:0000256" key="6">
    <source>
        <dbReference type="ARBA" id="ARBA00022525"/>
    </source>
</evidence>
<evidence type="ECO:0000256" key="12">
    <source>
        <dbReference type="ARBA" id="ARBA00034029"/>
    </source>
</evidence>
<comment type="function">
    <text evidence="9">Catalyzes the single-oxidation or sequential double oxidation reaction of carbohydrates primarily at carbon-2 and/or carbon-3 with the concomitant reduction of the flavin. The enzyme exhibits a broad sugar substrate specificity, oxidizing different aldopyranoses to the corresponding C-1, C-2, C-3 or C-1,2, C-2,3 and C-3,4 (di)dehydro sugars with substrate-specific regioselectivity. Accepts only a narrow range of electron acceptors such as substituted benzoquinones and complexed metal ions and reacts extremely slowly with O(2) as acceptor. May play a role in the natural recycling of plant matter by oxidizing all major monosaccharides in lignocellulose and by reducing quinone compounds or reactive radical species generated during lignin depolymerization.</text>
</comment>
<evidence type="ECO:0000256" key="2">
    <source>
        <dbReference type="ARBA" id="ARBA00004613"/>
    </source>
</evidence>
<dbReference type="OrthoDB" id="269227at2759"/>
<evidence type="ECO:0000256" key="17">
    <source>
        <dbReference type="SAM" id="SignalP"/>
    </source>
</evidence>
<feature type="signal peptide" evidence="17">
    <location>
        <begin position="1"/>
        <end position="17"/>
    </location>
</feature>
<dbReference type="Proteomes" id="UP000807342">
    <property type="component" value="Unassembled WGS sequence"/>
</dbReference>
<evidence type="ECO:0000256" key="13">
    <source>
        <dbReference type="ARBA" id="ARBA00034050"/>
    </source>
</evidence>
<evidence type="ECO:0000256" key="16">
    <source>
        <dbReference type="PIRSR" id="PIRSR000137-2"/>
    </source>
</evidence>
<feature type="binding site" evidence="16">
    <location>
        <position position="231"/>
    </location>
    <ligand>
        <name>FAD</name>
        <dbReference type="ChEBI" id="CHEBI:57692"/>
    </ligand>
</feature>
<dbReference type="Gene3D" id="3.50.50.60">
    <property type="entry name" value="FAD/NAD(P)-binding domain"/>
    <property type="match status" value="1"/>
</dbReference>
<feature type="active site" description="Proton acceptor" evidence="15">
    <location>
        <position position="538"/>
    </location>
</feature>
<dbReference type="Gene3D" id="3.30.560.10">
    <property type="entry name" value="Glucose Oxidase, domain 3"/>
    <property type="match status" value="1"/>
</dbReference>
<comment type="subunit">
    <text evidence="4">Monomer.</text>
</comment>
<comment type="caution">
    <text evidence="19">The sequence shown here is derived from an EMBL/GenBank/DDBJ whole genome shotgun (WGS) entry which is preliminary data.</text>
</comment>
<comment type="similarity">
    <text evidence="3">Belongs to the GMC oxidoreductase family.</text>
</comment>
<comment type="catalytic activity">
    <reaction evidence="14">
        <text>a pyranoside + acceptor = a pyranosid-3,4-diulose + reduced acceptor.</text>
        <dbReference type="EC" id="1.1.99.29"/>
    </reaction>
</comment>
<keyword evidence="7" id="KW-0285">Flavoprotein</keyword>
<evidence type="ECO:0000313" key="19">
    <source>
        <dbReference type="EMBL" id="KAF9447689.1"/>
    </source>
</evidence>
<evidence type="ECO:0000259" key="18">
    <source>
        <dbReference type="PROSITE" id="PS00624"/>
    </source>
</evidence>
<comment type="catalytic activity">
    <reaction evidence="13">
        <text>a pyranoside + acceptor = a pyranosid-3-ulose + reduced acceptor.</text>
        <dbReference type="EC" id="1.1.99.29"/>
    </reaction>
</comment>
<comment type="catalytic activity">
    <reaction evidence="10">
        <text>pyranose + acceptor = pyranos-2-ulose + reduced acceptor.</text>
        <dbReference type="EC" id="1.1.99.29"/>
    </reaction>
</comment>
<dbReference type="PROSITE" id="PS00624">
    <property type="entry name" value="GMC_OXRED_2"/>
    <property type="match status" value="1"/>
</dbReference>
<evidence type="ECO:0000313" key="20">
    <source>
        <dbReference type="Proteomes" id="UP000807342"/>
    </source>
</evidence>
<sequence length="559" mass="60502">MFFSALYLLGVSTLGFCATYNSINDIPELDWDFIIVGEAGPTNEGATDSIVPWLEGNLAQSRFDWNFTTVSQRGLNGRSIAYQRGHMLGGSSSVSSSSDFGRFARVTRDPGWSWNSLQPYIKRHEKFENPADNHDTTGQFDLAVHGFTGNVAVTLPGFPHPAVDAATLRASKELGGAFEFNLDMNSGTPLGLGWLQSTIGHNGTRSSATTSYLDNETRSRKNLHIVTDKRVARVLKTPGTKDMTIRTVEIRSSNSSKAVILTASKEVILAAGTIGSPHILLHSGIGDKNDLEALGIPTVLHNPSVGRNLSDHPTFRVRFAWAPNSIDLGPWANVNSDLELQARALELWKANRTGPFIALLHGNHLAWMRLPDNSSIIDKFGDTSSGPNSAHIELVLGSVPDAFIVDLAMLTPSSRGSVTTESRNPFDDPLIDLGFYTSAFDLATMREAIEVATMFTRAPVWENVITGVLDPLANATTNTVVDGVIRNGTGTGLHSVGTASMSPKDENWGVVDPDLLVKKVSGLRIVDASIMPYVPCAHTQVPVYIIAERAADIIRKSWA</sequence>
<evidence type="ECO:0000256" key="8">
    <source>
        <dbReference type="ARBA" id="ARBA00022827"/>
    </source>
</evidence>
<dbReference type="PANTHER" id="PTHR11552">
    <property type="entry name" value="GLUCOSE-METHANOL-CHOLINE GMC OXIDOREDUCTASE"/>
    <property type="match status" value="1"/>
</dbReference>
<comment type="catalytic activity">
    <reaction evidence="11">
        <text>pyranose + acceptor = pyranos-2,3-diulose + reduced acceptor.</text>
        <dbReference type="EC" id="1.1.99.29"/>
    </reaction>
</comment>
<evidence type="ECO:0000256" key="4">
    <source>
        <dbReference type="ARBA" id="ARBA00011245"/>
    </source>
</evidence>
<dbReference type="EC" id="1.1.99.29" evidence="5"/>
<evidence type="ECO:0000256" key="14">
    <source>
        <dbReference type="ARBA" id="ARBA00034059"/>
    </source>
</evidence>
<evidence type="ECO:0000256" key="9">
    <source>
        <dbReference type="ARBA" id="ARBA00024699"/>
    </source>
</evidence>
<dbReference type="Pfam" id="PF05199">
    <property type="entry name" value="GMC_oxred_C"/>
    <property type="match status" value="1"/>
</dbReference>
<dbReference type="InterPro" id="IPR036188">
    <property type="entry name" value="FAD/NAD-bd_sf"/>
</dbReference>
<dbReference type="SUPFAM" id="SSF54373">
    <property type="entry name" value="FAD-linked reductases, C-terminal domain"/>
    <property type="match status" value="1"/>
</dbReference>
<keyword evidence="20" id="KW-1185">Reference proteome</keyword>
<dbReference type="AlphaFoldDB" id="A0A9P5XCB1"/>
<protein>
    <recommendedName>
        <fullName evidence="5">pyranose dehydrogenase (acceptor)</fullName>
        <ecNumber evidence="5">1.1.99.29</ecNumber>
    </recommendedName>
</protein>
<evidence type="ECO:0000256" key="11">
    <source>
        <dbReference type="ARBA" id="ARBA00034010"/>
    </source>
</evidence>
<gene>
    <name evidence="19" type="ORF">P691DRAFT_775953</name>
</gene>
<feature type="domain" description="Glucose-methanol-choline oxidoreductase N-terminal" evidence="18">
    <location>
        <begin position="272"/>
        <end position="286"/>
    </location>
</feature>
<keyword evidence="17" id="KW-0732">Signal</keyword>
<dbReference type="InterPro" id="IPR012132">
    <property type="entry name" value="GMC_OxRdtase"/>
</dbReference>
<evidence type="ECO:0000256" key="5">
    <source>
        <dbReference type="ARBA" id="ARBA00013177"/>
    </source>
</evidence>
<reference evidence="19" key="1">
    <citation type="submission" date="2020-11" db="EMBL/GenBank/DDBJ databases">
        <authorList>
            <consortium name="DOE Joint Genome Institute"/>
            <person name="Ahrendt S."/>
            <person name="Riley R."/>
            <person name="Andreopoulos W."/>
            <person name="Labutti K."/>
            <person name="Pangilinan J."/>
            <person name="Ruiz-Duenas F.J."/>
            <person name="Barrasa J.M."/>
            <person name="Sanchez-Garcia M."/>
            <person name="Camarero S."/>
            <person name="Miyauchi S."/>
            <person name="Serrano A."/>
            <person name="Linde D."/>
            <person name="Babiker R."/>
            <person name="Drula E."/>
            <person name="Ayuso-Fernandez I."/>
            <person name="Pacheco R."/>
            <person name="Padilla G."/>
            <person name="Ferreira P."/>
            <person name="Barriuso J."/>
            <person name="Kellner H."/>
            <person name="Castanera R."/>
            <person name="Alfaro M."/>
            <person name="Ramirez L."/>
            <person name="Pisabarro A.G."/>
            <person name="Kuo A."/>
            <person name="Tritt A."/>
            <person name="Lipzen A."/>
            <person name="He G."/>
            <person name="Yan M."/>
            <person name="Ng V."/>
            <person name="Cullen D."/>
            <person name="Martin F."/>
            <person name="Rosso M.-N."/>
            <person name="Henrissat B."/>
            <person name="Hibbett D."/>
            <person name="Martinez A.T."/>
            <person name="Grigoriev I.V."/>
        </authorList>
    </citation>
    <scope>NUCLEOTIDE SEQUENCE</scope>
    <source>
        <strain evidence="19">MF-IS2</strain>
    </source>
</reference>
<dbReference type="InterPro" id="IPR007867">
    <property type="entry name" value="GMC_OxRtase_C"/>
</dbReference>
<evidence type="ECO:0000256" key="1">
    <source>
        <dbReference type="ARBA" id="ARBA00001974"/>
    </source>
</evidence>
<feature type="active site" description="Proton donor" evidence="15">
    <location>
        <position position="494"/>
    </location>
</feature>
<dbReference type="GO" id="GO:0033718">
    <property type="term" value="F:pyranose dehydrogenase (acceptor) activity"/>
    <property type="evidence" value="ECO:0007669"/>
    <property type="project" value="UniProtKB-EC"/>
</dbReference>
<name>A0A9P5XCB1_9AGAR</name>
<dbReference type="SUPFAM" id="SSF51905">
    <property type="entry name" value="FAD/NAD(P)-binding domain"/>
    <property type="match status" value="1"/>
</dbReference>
<comment type="subcellular location">
    <subcellularLocation>
        <location evidence="2">Secreted</location>
    </subcellularLocation>
</comment>
<dbReference type="GO" id="GO:0050660">
    <property type="term" value="F:flavin adenine dinucleotide binding"/>
    <property type="evidence" value="ECO:0007669"/>
    <property type="project" value="InterPro"/>
</dbReference>
<evidence type="ECO:0000256" key="15">
    <source>
        <dbReference type="PIRSR" id="PIRSR000137-1"/>
    </source>
</evidence>
<dbReference type="Pfam" id="PF00732">
    <property type="entry name" value="GMC_oxred_N"/>
    <property type="match status" value="1"/>
</dbReference>
<dbReference type="PIRSF" id="PIRSF000137">
    <property type="entry name" value="Alcohol_oxidase"/>
    <property type="match status" value="1"/>
</dbReference>
<feature type="chain" id="PRO_5040180795" description="pyranose dehydrogenase (acceptor)" evidence="17">
    <location>
        <begin position="18"/>
        <end position="559"/>
    </location>
</feature>
<dbReference type="InterPro" id="IPR000172">
    <property type="entry name" value="GMC_OxRdtase_N"/>
</dbReference>
<comment type="catalytic activity">
    <reaction evidence="12">
        <text>pyranose + acceptor = pyranos-3-ulose + reduced acceptor.</text>
        <dbReference type="EC" id="1.1.99.29"/>
    </reaction>
</comment>
<keyword evidence="8 16" id="KW-0274">FAD</keyword>
<evidence type="ECO:0000256" key="7">
    <source>
        <dbReference type="ARBA" id="ARBA00022630"/>
    </source>
</evidence>
<evidence type="ECO:0000256" key="3">
    <source>
        <dbReference type="ARBA" id="ARBA00010790"/>
    </source>
</evidence>
<proteinExistence type="inferred from homology"/>
<evidence type="ECO:0000256" key="10">
    <source>
        <dbReference type="ARBA" id="ARBA00033986"/>
    </source>
</evidence>
<dbReference type="GO" id="GO:0005576">
    <property type="term" value="C:extracellular region"/>
    <property type="evidence" value="ECO:0007669"/>
    <property type="project" value="UniProtKB-SubCell"/>
</dbReference>
<keyword evidence="6" id="KW-0964">Secreted</keyword>
<dbReference type="PANTHER" id="PTHR11552:SF147">
    <property type="entry name" value="CHOLINE DEHYDROGENASE, MITOCHONDRIAL"/>
    <property type="match status" value="1"/>
</dbReference>
<organism evidence="19 20">
    <name type="scientific">Macrolepiota fuliginosa MF-IS2</name>
    <dbReference type="NCBI Taxonomy" id="1400762"/>
    <lineage>
        <taxon>Eukaryota</taxon>
        <taxon>Fungi</taxon>
        <taxon>Dikarya</taxon>
        <taxon>Basidiomycota</taxon>
        <taxon>Agaricomycotina</taxon>
        <taxon>Agaricomycetes</taxon>
        <taxon>Agaricomycetidae</taxon>
        <taxon>Agaricales</taxon>
        <taxon>Agaricineae</taxon>
        <taxon>Agaricaceae</taxon>
        <taxon>Macrolepiota</taxon>
    </lineage>
</organism>
<dbReference type="EMBL" id="MU151189">
    <property type="protein sequence ID" value="KAF9447689.1"/>
    <property type="molecule type" value="Genomic_DNA"/>
</dbReference>